<dbReference type="EMBL" id="LASV01000113">
    <property type="protein sequence ID" value="KKA23006.1"/>
    <property type="molecule type" value="Genomic_DNA"/>
</dbReference>
<protein>
    <submittedName>
        <fullName evidence="1">Uncharacterized protein</fullName>
    </submittedName>
</protein>
<comment type="caution">
    <text evidence="1">The sequence shown here is derived from an EMBL/GenBank/DDBJ whole genome shotgun (WGS) entry which is preliminary data.</text>
</comment>
<dbReference type="Proteomes" id="UP000053958">
    <property type="component" value="Unassembled WGS sequence"/>
</dbReference>
<accession>A0A0F4YYT8</accession>
<sequence>MYSVLEDDHPCTLSSDHSSVSRQSLCSLNDVVDANYPCQTVLCQCAIFFQNVDYLREQLLDDDICMWRRDDVDNESGSWQANSFGYKVEK</sequence>
<keyword evidence="2" id="KW-1185">Reference proteome</keyword>
<dbReference type="AlphaFoldDB" id="A0A0F4YYT8"/>
<gene>
    <name evidence="1" type="ORF">T310_2968</name>
</gene>
<evidence type="ECO:0000313" key="1">
    <source>
        <dbReference type="EMBL" id="KKA23006.1"/>
    </source>
</evidence>
<proteinExistence type="predicted"/>
<evidence type="ECO:0000313" key="2">
    <source>
        <dbReference type="Proteomes" id="UP000053958"/>
    </source>
</evidence>
<organism evidence="1 2">
    <name type="scientific">Rasamsonia emersonii (strain ATCC 16479 / CBS 393.64 / IMI 116815)</name>
    <dbReference type="NCBI Taxonomy" id="1408163"/>
    <lineage>
        <taxon>Eukaryota</taxon>
        <taxon>Fungi</taxon>
        <taxon>Dikarya</taxon>
        <taxon>Ascomycota</taxon>
        <taxon>Pezizomycotina</taxon>
        <taxon>Eurotiomycetes</taxon>
        <taxon>Eurotiomycetidae</taxon>
        <taxon>Eurotiales</taxon>
        <taxon>Trichocomaceae</taxon>
        <taxon>Rasamsonia</taxon>
    </lineage>
</organism>
<dbReference type="GeneID" id="25315319"/>
<dbReference type="RefSeq" id="XP_013329618.1">
    <property type="nucleotide sequence ID" value="XM_013474164.1"/>
</dbReference>
<name>A0A0F4YYT8_RASE3</name>
<reference evidence="1 2" key="1">
    <citation type="submission" date="2015-04" db="EMBL/GenBank/DDBJ databases">
        <authorList>
            <person name="Heijne W.H."/>
            <person name="Fedorova N.D."/>
            <person name="Nierman W.C."/>
            <person name="Vollebregt A.W."/>
            <person name="Zhao Z."/>
            <person name="Wu L."/>
            <person name="Kumar M."/>
            <person name="Stam H."/>
            <person name="van den Berg M.A."/>
            <person name="Pel H.J."/>
        </authorList>
    </citation>
    <scope>NUCLEOTIDE SEQUENCE [LARGE SCALE GENOMIC DNA]</scope>
    <source>
        <strain evidence="1 2">CBS 393.64</strain>
    </source>
</reference>